<dbReference type="InterPro" id="IPR009097">
    <property type="entry name" value="Cyclic_Pdiesterase"/>
</dbReference>
<keyword evidence="5" id="KW-1185">Reference proteome</keyword>
<dbReference type="AlphaFoldDB" id="A0A813NK93"/>
<sequence>MYLRRVIIRRSIICLCFITISSVIYSATRPTQSDGYISIIVSIFTFKPKPKIVAEDGSFVTNPGYEIAQFVVVPLKEKFTELFNTLDQSEIKDYFTMVPQSAYHVTLAKLTYTAGNDPHNFQVLVREQQVLDARDTFTKVLAKDISIVNDNEIRVAVDFSGAFIDKVLKKAQKRWKNHFAHIIAKMHKSFYITIAYQYKPIPDKETLDRIETTLKSAQQFPFDVEIDPIEILASHDAVSFTPLLPDEQSP</sequence>
<dbReference type="EMBL" id="CAJNOM010000220">
    <property type="protein sequence ID" value="CAF1247642.1"/>
    <property type="molecule type" value="Genomic_DNA"/>
</dbReference>
<dbReference type="SUPFAM" id="SSF55144">
    <property type="entry name" value="LigT-like"/>
    <property type="match status" value="1"/>
</dbReference>
<proteinExistence type="predicted"/>
<dbReference type="Proteomes" id="UP000663877">
    <property type="component" value="Unassembled WGS sequence"/>
</dbReference>
<name>A0A813NK93_9BILA</name>
<organism evidence="1 6">
    <name type="scientific">Adineta steineri</name>
    <dbReference type="NCBI Taxonomy" id="433720"/>
    <lineage>
        <taxon>Eukaryota</taxon>
        <taxon>Metazoa</taxon>
        <taxon>Spiralia</taxon>
        <taxon>Gnathifera</taxon>
        <taxon>Rotifera</taxon>
        <taxon>Eurotatoria</taxon>
        <taxon>Bdelloidea</taxon>
        <taxon>Adinetida</taxon>
        <taxon>Adinetidae</taxon>
        <taxon>Adineta</taxon>
    </lineage>
</organism>
<evidence type="ECO:0000313" key="4">
    <source>
        <dbReference type="EMBL" id="CAF1587710.1"/>
    </source>
</evidence>
<dbReference type="EMBL" id="CAJNOM010001039">
    <property type="protein sequence ID" value="CAF1587710.1"/>
    <property type="molecule type" value="Genomic_DNA"/>
</dbReference>
<protein>
    <recommendedName>
        <fullName evidence="7">DUF1868 domain-containing protein</fullName>
    </recommendedName>
</protein>
<dbReference type="EMBL" id="CAJNOI010000292">
    <property type="protein sequence ID" value="CAF1229591.1"/>
    <property type="molecule type" value="Genomic_DNA"/>
</dbReference>
<evidence type="ECO:0000313" key="6">
    <source>
        <dbReference type="Proteomes" id="UP000663877"/>
    </source>
</evidence>
<gene>
    <name evidence="1" type="ORF">BJG266_LOCUS1564</name>
    <name evidence="2" type="ORF">BJG266_LOCUS28439</name>
    <name evidence="3" type="ORF">QVE165_LOCUS28328</name>
    <name evidence="4" type="ORF">QVE165_LOCUS50855</name>
</gene>
<evidence type="ECO:0000313" key="3">
    <source>
        <dbReference type="EMBL" id="CAF1247642.1"/>
    </source>
</evidence>
<evidence type="ECO:0000313" key="1">
    <source>
        <dbReference type="EMBL" id="CAF0736416.1"/>
    </source>
</evidence>
<dbReference type="EMBL" id="CAJNOI010000003">
    <property type="protein sequence ID" value="CAF0736416.1"/>
    <property type="molecule type" value="Genomic_DNA"/>
</dbReference>
<dbReference type="Gene3D" id="3.90.1140.10">
    <property type="entry name" value="Cyclic phosphodiesterase"/>
    <property type="match status" value="1"/>
</dbReference>
<dbReference type="OrthoDB" id="10053827at2759"/>
<reference evidence="1" key="1">
    <citation type="submission" date="2021-02" db="EMBL/GenBank/DDBJ databases">
        <authorList>
            <person name="Nowell W R."/>
        </authorList>
    </citation>
    <scope>NUCLEOTIDE SEQUENCE</scope>
</reference>
<evidence type="ECO:0000313" key="2">
    <source>
        <dbReference type="EMBL" id="CAF1229591.1"/>
    </source>
</evidence>
<evidence type="ECO:0000313" key="5">
    <source>
        <dbReference type="Proteomes" id="UP000663832"/>
    </source>
</evidence>
<evidence type="ECO:0008006" key="7">
    <source>
        <dbReference type="Google" id="ProtNLM"/>
    </source>
</evidence>
<accession>A0A813NK93</accession>
<dbReference type="Proteomes" id="UP000663832">
    <property type="component" value="Unassembled WGS sequence"/>
</dbReference>
<comment type="caution">
    <text evidence="1">The sequence shown here is derived from an EMBL/GenBank/DDBJ whole genome shotgun (WGS) entry which is preliminary data.</text>
</comment>